<dbReference type="SUPFAM" id="SSF53300">
    <property type="entry name" value="vWA-like"/>
    <property type="match status" value="1"/>
</dbReference>
<dbReference type="InterPro" id="IPR036465">
    <property type="entry name" value="vWFA_dom_sf"/>
</dbReference>
<evidence type="ECO:0000313" key="4">
    <source>
        <dbReference type="Proteomes" id="UP000295678"/>
    </source>
</evidence>
<reference evidence="3 4" key="1">
    <citation type="submission" date="2019-03" db="EMBL/GenBank/DDBJ databases">
        <title>Genomic Encyclopedia of Type Strains, Phase IV (KMG-IV): sequencing the most valuable type-strain genomes for metagenomic binning, comparative biology and taxonomic classification.</title>
        <authorList>
            <person name="Goeker M."/>
        </authorList>
    </citation>
    <scope>NUCLEOTIDE SEQUENCE [LARGE SCALE GENOMIC DNA]</scope>
    <source>
        <strain evidence="3 4">DSM 19345</strain>
    </source>
</reference>
<dbReference type="OrthoDB" id="7522752at2"/>
<proteinExistence type="predicted"/>
<dbReference type="EMBL" id="SMAK01000010">
    <property type="protein sequence ID" value="TCT07274.1"/>
    <property type="molecule type" value="Genomic_DNA"/>
</dbReference>
<gene>
    <name evidence="3" type="ORF">EDC22_110121</name>
</gene>
<evidence type="ECO:0000256" key="1">
    <source>
        <dbReference type="SAM" id="Phobius"/>
    </source>
</evidence>
<feature type="transmembrane region" description="Helical" evidence="1">
    <location>
        <begin position="20"/>
        <end position="39"/>
    </location>
</feature>
<feature type="domain" description="Putative Flp pilus-assembly TadG-like N-terminal" evidence="2">
    <location>
        <begin position="16"/>
        <end position="59"/>
    </location>
</feature>
<accession>A0A4R3M278</accession>
<dbReference type="InterPro" id="IPR028087">
    <property type="entry name" value="Tad_N"/>
</dbReference>
<keyword evidence="1" id="KW-0812">Transmembrane</keyword>
<protein>
    <submittedName>
        <fullName evidence="3">Flp pilus assembly protein TadG</fullName>
    </submittedName>
</protein>
<organism evidence="3 4">
    <name type="scientific">Tepidamorphus gemmatus</name>
    <dbReference type="NCBI Taxonomy" id="747076"/>
    <lineage>
        <taxon>Bacteria</taxon>
        <taxon>Pseudomonadati</taxon>
        <taxon>Pseudomonadota</taxon>
        <taxon>Alphaproteobacteria</taxon>
        <taxon>Hyphomicrobiales</taxon>
        <taxon>Tepidamorphaceae</taxon>
        <taxon>Tepidamorphus</taxon>
    </lineage>
</organism>
<dbReference type="AlphaFoldDB" id="A0A4R3M278"/>
<keyword evidence="1" id="KW-1133">Transmembrane helix</keyword>
<evidence type="ECO:0000259" key="2">
    <source>
        <dbReference type="Pfam" id="PF13400"/>
    </source>
</evidence>
<dbReference type="Gene3D" id="3.40.50.410">
    <property type="entry name" value="von Willebrand factor, type A domain"/>
    <property type="match status" value="2"/>
</dbReference>
<keyword evidence="1" id="KW-0472">Membrane</keyword>
<sequence>MGMYRQLRRLLAEESGSFAVAFGILIVPVIAMMGAAIDYNRAVAARAKLGSALDAAALALARRPLEGDASARQFLQDYIQATLEATGFPAAQWSISRFAQTTKSVQVELSGTVDTAIMALLSVDQISFSAATEVLRDQTKVEIALVLDNTGSMKGTRMANLKSAATDLVDTLAAAAARSGEPDAVRLALVPYTMTVNVGPHYANAAWIDSQGKSPINDQIFDGATQVKRLDLFQSMKTPWAGCVETRPAPYDVTETAPTSSIPATLYVPYFAPDEPDLTSGQYCNGSGYCNNYIADGTNSSDWKKRQGNVAKYTNAKPRTGTNPIGYQFGPNAGCEIQPLTRLTSNFTSFKTAIDAMTAGGDTNISAGLMWGWHTLSPHGPFGDGVPYGTEGYTKAIVLMTDGQNHNVVVSNNNQSVYSGIGYIWQNRLGISSGSLSQRIAKLDQKLATLCANVKAAGIVIYTIRLEHPDVDDSTIRNCASSPDKFFDVTDSAKLAAVFQRIAGDIQKLRVAR</sequence>
<dbReference type="RefSeq" id="WP_132807482.1">
    <property type="nucleotide sequence ID" value="NZ_SMAK01000010.1"/>
</dbReference>
<comment type="caution">
    <text evidence="3">The sequence shown here is derived from an EMBL/GenBank/DDBJ whole genome shotgun (WGS) entry which is preliminary data.</text>
</comment>
<evidence type="ECO:0000313" key="3">
    <source>
        <dbReference type="EMBL" id="TCT07274.1"/>
    </source>
</evidence>
<name>A0A4R3M278_9HYPH</name>
<dbReference type="Proteomes" id="UP000295678">
    <property type="component" value="Unassembled WGS sequence"/>
</dbReference>
<dbReference type="Pfam" id="PF13400">
    <property type="entry name" value="Tad"/>
    <property type="match status" value="1"/>
</dbReference>
<keyword evidence="4" id="KW-1185">Reference proteome</keyword>